<evidence type="ECO:0000256" key="1">
    <source>
        <dbReference type="ARBA" id="ARBA00023012"/>
    </source>
</evidence>
<evidence type="ECO:0000313" key="5">
    <source>
        <dbReference type="Proteomes" id="UP000613768"/>
    </source>
</evidence>
<dbReference type="SMART" id="SM00850">
    <property type="entry name" value="LytTR"/>
    <property type="match status" value="1"/>
</dbReference>
<keyword evidence="1" id="KW-0902">Two-component regulatory system</keyword>
<dbReference type="PANTHER" id="PTHR37299">
    <property type="entry name" value="TRANSCRIPTIONAL REGULATOR-RELATED"/>
    <property type="match status" value="1"/>
</dbReference>
<feature type="transmembrane region" description="Helical" evidence="2">
    <location>
        <begin position="54"/>
        <end position="74"/>
    </location>
</feature>
<evidence type="ECO:0000256" key="2">
    <source>
        <dbReference type="SAM" id="Phobius"/>
    </source>
</evidence>
<dbReference type="GO" id="GO:0003677">
    <property type="term" value="F:DNA binding"/>
    <property type="evidence" value="ECO:0007669"/>
    <property type="project" value="InterPro"/>
</dbReference>
<dbReference type="Proteomes" id="UP000613768">
    <property type="component" value="Unassembled WGS sequence"/>
</dbReference>
<dbReference type="InterPro" id="IPR007492">
    <property type="entry name" value="LytTR_DNA-bd_dom"/>
</dbReference>
<evidence type="ECO:0000259" key="3">
    <source>
        <dbReference type="PROSITE" id="PS50930"/>
    </source>
</evidence>
<feature type="transmembrane region" description="Helical" evidence="2">
    <location>
        <begin position="86"/>
        <end position="106"/>
    </location>
</feature>
<feature type="transmembrane region" description="Helical" evidence="2">
    <location>
        <begin position="135"/>
        <end position="152"/>
    </location>
</feature>
<name>A0AAW3ZPN9_9GAMM</name>
<keyword evidence="5" id="KW-1185">Reference proteome</keyword>
<proteinExistence type="predicted"/>
<keyword evidence="2" id="KW-0812">Transmembrane</keyword>
<gene>
    <name evidence="4" type="ORF">IFO71_20585</name>
</gene>
<feature type="transmembrane region" description="Helical" evidence="2">
    <location>
        <begin position="12"/>
        <end position="34"/>
    </location>
</feature>
<evidence type="ECO:0000313" key="4">
    <source>
        <dbReference type="EMBL" id="MBD8528153.1"/>
    </source>
</evidence>
<dbReference type="InterPro" id="IPR046947">
    <property type="entry name" value="LytR-like"/>
</dbReference>
<comment type="caution">
    <text evidence="4">The sequence shown here is derived from an EMBL/GenBank/DDBJ whole genome shotgun (WGS) entry which is preliminary data.</text>
</comment>
<dbReference type="GO" id="GO:0000156">
    <property type="term" value="F:phosphorelay response regulator activity"/>
    <property type="evidence" value="ECO:0007669"/>
    <property type="project" value="InterPro"/>
</dbReference>
<dbReference type="AlphaFoldDB" id="A0AAW3ZPN9"/>
<dbReference type="RefSeq" id="WP_192031572.1">
    <property type="nucleotide sequence ID" value="NZ_JACYTR010000088.1"/>
</dbReference>
<dbReference type="PIRSF" id="PIRSF031767">
    <property type="entry name" value="MHYE_LytTR"/>
    <property type="match status" value="1"/>
</dbReference>
<dbReference type="Pfam" id="PF04397">
    <property type="entry name" value="LytTR"/>
    <property type="match status" value="1"/>
</dbReference>
<keyword evidence="2" id="KW-0472">Membrane</keyword>
<accession>A0AAW3ZPN9</accession>
<dbReference type="Gene3D" id="2.40.50.1020">
    <property type="entry name" value="LytTr DNA-binding domain"/>
    <property type="match status" value="1"/>
</dbReference>
<dbReference type="PANTHER" id="PTHR37299:SF1">
    <property type="entry name" value="STAGE 0 SPORULATION PROTEIN A HOMOLOG"/>
    <property type="match status" value="1"/>
</dbReference>
<dbReference type="EMBL" id="JACYTR010000088">
    <property type="protein sequence ID" value="MBD8528153.1"/>
    <property type="molecule type" value="Genomic_DNA"/>
</dbReference>
<dbReference type="PROSITE" id="PS50930">
    <property type="entry name" value="HTH_LYTTR"/>
    <property type="match status" value="1"/>
</dbReference>
<reference evidence="4 5" key="1">
    <citation type="submission" date="2020-09" db="EMBL/GenBank/DDBJ databases">
        <title>Pseudoxanthomonas sp. CAU 1598 isolated from sand of Yaerae Beach.</title>
        <authorList>
            <person name="Kim W."/>
        </authorList>
    </citation>
    <scope>NUCLEOTIDE SEQUENCE [LARGE SCALE GENOMIC DNA]</scope>
    <source>
        <strain evidence="4 5">CAU 1598</strain>
    </source>
</reference>
<dbReference type="InterPro" id="IPR012379">
    <property type="entry name" value="LytTR_MHYE"/>
</dbReference>
<sequence length="281" mass="33098">MSLQHYLHYRRYYEVALWVLYATVNLMANTQVAWTEVQRIGQGTEWWEVLTWEASSTATILLLLPLLLVFDARFSLERDSWRRHVVAHLVATLPFSLAHVGAMYLIRQAVYLVVGETYQWQNWWQQFGYEFLKDFRTYFGLLAIIYLYRFTLRRLQGEAEFLSEGREEAEPVAVTDRFLVKKLGREFLVRVEDIDWIEASGNYVNLHVGLRAYPLRETMTAIEQRLAGRGFARVHRSAMVNLDRVREIVPFDTGDGEARLISDVRVAVSRRYRKRLREQLG</sequence>
<organism evidence="4 5">
    <name type="scientific">Pseudomarimonas arenosa</name>
    <dbReference type="NCBI Taxonomy" id="2774145"/>
    <lineage>
        <taxon>Bacteria</taxon>
        <taxon>Pseudomonadati</taxon>
        <taxon>Pseudomonadota</taxon>
        <taxon>Gammaproteobacteria</taxon>
        <taxon>Lysobacterales</taxon>
        <taxon>Lysobacteraceae</taxon>
        <taxon>Pseudomarimonas</taxon>
    </lineage>
</organism>
<keyword evidence="2" id="KW-1133">Transmembrane helix</keyword>
<feature type="domain" description="HTH LytTR-type" evidence="3">
    <location>
        <begin position="178"/>
        <end position="281"/>
    </location>
</feature>
<protein>
    <submittedName>
        <fullName evidence="4">LytTR family transcriptional regulator</fullName>
    </submittedName>
</protein>